<protein>
    <submittedName>
        <fullName evidence="1">Uncharacterized protein</fullName>
    </submittedName>
</protein>
<dbReference type="EMBL" id="MNPL01023111">
    <property type="protein sequence ID" value="OQR68880.1"/>
    <property type="molecule type" value="Genomic_DNA"/>
</dbReference>
<gene>
    <name evidence="1" type="ORF">BIW11_04476</name>
</gene>
<dbReference type="InParanoid" id="A0A1V9X5K9"/>
<comment type="caution">
    <text evidence="1">The sequence shown here is derived from an EMBL/GenBank/DDBJ whole genome shotgun (WGS) entry which is preliminary data.</text>
</comment>
<dbReference type="AlphaFoldDB" id="A0A1V9X5K9"/>
<accession>A0A1V9X5K9</accession>
<name>A0A1V9X5K9_9ACAR</name>
<evidence type="ECO:0000313" key="1">
    <source>
        <dbReference type="EMBL" id="OQR68880.1"/>
    </source>
</evidence>
<evidence type="ECO:0000313" key="2">
    <source>
        <dbReference type="Proteomes" id="UP000192247"/>
    </source>
</evidence>
<dbReference type="Proteomes" id="UP000192247">
    <property type="component" value="Unassembled WGS sequence"/>
</dbReference>
<sequence>MCLNVAVHVSAAVEGRGIAVEIFRTKNEDDG</sequence>
<keyword evidence="2" id="KW-1185">Reference proteome</keyword>
<reference evidence="1 2" key="1">
    <citation type="journal article" date="2017" name="Gigascience">
        <title>Draft genome of the honey bee ectoparasitic mite, Tropilaelaps mercedesae, is shaped by the parasitic life history.</title>
        <authorList>
            <person name="Dong X."/>
            <person name="Armstrong S.D."/>
            <person name="Xia D."/>
            <person name="Makepeace B.L."/>
            <person name="Darby A.C."/>
            <person name="Kadowaki T."/>
        </authorList>
    </citation>
    <scope>NUCLEOTIDE SEQUENCE [LARGE SCALE GENOMIC DNA]</scope>
    <source>
        <strain evidence="1">Wuxi-XJTLU</strain>
    </source>
</reference>
<proteinExistence type="predicted"/>
<organism evidence="1 2">
    <name type="scientific">Tropilaelaps mercedesae</name>
    <dbReference type="NCBI Taxonomy" id="418985"/>
    <lineage>
        <taxon>Eukaryota</taxon>
        <taxon>Metazoa</taxon>
        <taxon>Ecdysozoa</taxon>
        <taxon>Arthropoda</taxon>
        <taxon>Chelicerata</taxon>
        <taxon>Arachnida</taxon>
        <taxon>Acari</taxon>
        <taxon>Parasitiformes</taxon>
        <taxon>Mesostigmata</taxon>
        <taxon>Gamasina</taxon>
        <taxon>Dermanyssoidea</taxon>
        <taxon>Laelapidae</taxon>
        <taxon>Tropilaelaps</taxon>
    </lineage>
</organism>